<accession>A0ABM9IEJ5</accession>
<organism evidence="1 2">
    <name type="scientific">Candidatus Methylacidiphilum fumarolicum</name>
    <dbReference type="NCBI Taxonomy" id="591154"/>
    <lineage>
        <taxon>Bacteria</taxon>
        <taxon>Pseudomonadati</taxon>
        <taxon>Verrucomicrobiota</taxon>
        <taxon>Methylacidiphilae</taxon>
        <taxon>Methylacidiphilales</taxon>
        <taxon>Methylacidiphilaceae</taxon>
        <taxon>Methylacidiphilum (ex Ratnadevi et al. 2023)</taxon>
    </lineage>
</organism>
<evidence type="ECO:0000313" key="2">
    <source>
        <dbReference type="Proteomes" id="UP001161497"/>
    </source>
</evidence>
<evidence type="ECO:0000313" key="1">
    <source>
        <dbReference type="EMBL" id="CAI9086114.1"/>
    </source>
</evidence>
<dbReference type="RefSeq" id="WP_009060823.1">
    <property type="nucleotide sequence ID" value="NZ_JAHXRZ010000031.1"/>
</dbReference>
<dbReference type="EMBL" id="OX458932">
    <property type="protein sequence ID" value="CAI9086114.1"/>
    <property type="molecule type" value="Genomic_DNA"/>
</dbReference>
<keyword evidence="2" id="KW-1185">Reference proteome</keyword>
<sequence>MITKRFDLAKLHPELFRVADRTDRRTIDYLRLFKPRTKKEFGVDKN</sequence>
<gene>
    <name evidence="1" type="ORF">MFUM_1790</name>
</gene>
<name>A0ABM9IEJ5_9BACT</name>
<proteinExistence type="predicted"/>
<dbReference type="Proteomes" id="UP001161497">
    <property type="component" value="Chromosome"/>
</dbReference>
<reference evidence="1" key="1">
    <citation type="submission" date="2023-03" db="EMBL/GenBank/DDBJ databases">
        <authorList>
            <person name="Cremers G."/>
            <person name="Picone N."/>
        </authorList>
    </citation>
    <scope>NUCLEOTIDE SEQUENCE</scope>
    <source>
        <strain evidence="1">Sample_alias</strain>
    </source>
</reference>
<protein>
    <submittedName>
        <fullName evidence="1">Uncharacterized protein</fullName>
    </submittedName>
</protein>